<dbReference type="AlphaFoldDB" id="A0AAU8TTF9"/>
<dbReference type="Pfam" id="PF07883">
    <property type="entry name" value="Cupin_2"/>
    <property type="match status" value="1"/>
</dbReference>
<dbReference type="InterPro" id="IPR013096">
    <property type="entry name" value="Cupin_2"/>
</dbReference>
<accession>A0AAU8TTF9</accession>
<sequence>MQVLVDGRFLKVTICPLNRITDGIVENKEILMPLFDFAAIAEQLPQSWKSTGLGQVGSARIKVLRMDEQAYEEETHGYNEGLLVVSGLLRLSIADKEIRVGAGQMYLVEAGTAHAVLPGSEGTLVIIDV</sequence>
<protein>
    <submittedName>
        <fullName evidence="2">Mannose-6-phosphate isomerase</fullName>
    </submittedName>
</protein>
<feature type="domain" description="Cupin type-2" evidence="1">
    <location>
        <begin position="72"/>
        <end position="129"/>
    </location>
</feature>
<dbReference type="InterPro" id="IPR014710">
    <property type="entry name" value="RmlC-like_jellyroll"/>
</dbReference>
<dbReference type="EMBL" id="CP011117">
    <property type="protein sequence ID" value="AKA84769.1"/>
    <property type="molecule type" value="Genomic_DNA"/>
</dbReference>
<proteinExistence type="predicted"/>
<keyword evidence="2" id="KW-0413">Isomerase</keyword>
<evidence type="ECO:0000313" key="2">
    <source>
        <dbReference type="EMBL" id="AKA84769.1"/>
    </source>
</evidence>
<dbReference type="SUPFAM" id="SSF51182">
    <property type="entry name" value="RmlC-like cupins"/>
    <property type="match status" value="1"/>
</dbReference>
<reference evidence="2 3" key="1">
    <citation type="journal article" date="2015" name="Genome Announc.">
        <title>Complete Genome Sequence of Biocontrol Strain Pseudomonas fluorescens LBUM223.</title>
        <authorList>
            <person name="Roquigny R."/>
            <person name="Arseneault T."/>
            <person name="Gadkar V.J."/>
            <person name="Novinscak A."/>
            <person name="Joly D.L."/>
            <person name="Filion M."/>
        </authorList>
    </citation>
    <scope>NUCLEOTIDE SEQUENCE [LARGE SCALE GENOMIC DNA]</scope>
    <source>
        <strain evidence="2 3">LBUM223</strain>
    </source>
</reference>
<dbReference type="GO" id="GO:0016853">
    <property type="term" value="F:isomerase activity"/>
    <property type="evidence" value="ECO:0007669"/>
    <property type="project" value="UniProtKB-KW"/>
</dbReference>
<dbReference type="Gene3D" id="2.60.120.10">
    <property type="entry name" value="Jelly Rolls"/>
    <property type="match status" value="1"/>
</dbReference>
<dbReference type="KEGG" id="pfb:VO64_4223"/>
<organism evidence="2 3">
    <name type="scientific">Pseudomonas synxantha</name>
    <dbReference type="NCBI Taxonomy" id="47883"/>
    <lineage>
        <taxon>Bacteria</taxon>
        <taxon>Pseudomonadati</taxon>
        <taxon>Pseudomonadota</taxon>
        <taxon>Gammaproteobacteria</taxon>
        <taxon>Pseudomonadales</taxon>
        <taxon>Pseudomonadaceae</taxon>
        <taxon>Pseudomonas</taxon>
    </lineage>
</organism>
<gene>
    <name evidence="2" type="ORF">VO64_4223</name>
</gene>
<dbReference type="InterPro" id="IPR011051">
    <property type="entry name" value="RmlC_Cupin_sf"/>
</dbReference>
<dbReference type="Proteomes" id="UP000033099">
    <property type="component" value="Chromosome"/>
</dbReference>
<name>A0AAU8TTF9_9PSED</name>
<evidence type="ECO:0000313" key="3">
    <source>
        <dbReference type="Proteomes" id="UP000033099"/>
    </source>
</evidence>
<evidence type="ECO:0000259" key="1">
    <source>
        <dbReference type="Pfam" id="PF07883"/>
    </source>
</evidence>